<sequence>MSSHPAVLVDNGGSGTRFALATGGELDLEPPVQLSDYQHLVRAIRDRCRRPTVVGISMAGIVDSEKGYVRLCRHWPWAEGDLRRRLQNDLNCPVVIMNDGEAHGYAMLRTPAVEFGAVSISLGTSVGVGIIDADRHVVRPLTGENWELGHWPLHTQASNRSVWWALGSPGLAELETRRGDRAGKKHFGYRLGAFITQLTGVFQMRSVVLSGGLAQSCWPYMRPALLAELSNLPSDFGRPEIILSPHAEAALVGLAHALGVVLEPAPSTEAHLLATGVPD</sequence>
<gene>
    <name evidence="2" type="ORF">HGA13_26960</name>
</gene>
<comment type="caution">
    <text evidence="2">The sequence shown here is derived from an EMBL/GenBank/DDBJ whole genome shotgun (WGS) entry which is preliminary data.</text>
</comment>
<evidence type="ECO:0000313" key="3">
    <source>
        <dbReference type="Proteomes" id="UP000565715"/>
    </source>
</evidence>
<comment type="similarity">
    <text evidence="1">Belongs to the ROK (NagC/XylR) family.</text>
</comment>
<dbReference type="EMBL" id="JAAXOO010000007">
    <property type="protein sequence ID" value="NKY36685.1"/>
    <property type="molecule type" value="Genomic_DNA"/>
</dbReference>
<protein>
    <submittedName>
        <fullName evidence="2">ROK family protein</fullName>
    </submittedName>
</protein>
<dbReference type="RefSeq" id="WP_068039010.1">
    <property type="nucleotide sequence ID" value="NZ_JAAXOO010000007.1"/>
</dbReference>
<evidence type="ECO:0000313" key="2">
    <source>
        <dbReference type="EMBL" id="NKY36685.1"/>
    </source>
</evidence>
<dbReference type="PANTHER" id="PTHR18964">
    <property type="entry name" value="ROK (REPRESSOR, ORF, KINASE) FAMILY"/>
    <property type="match status" value="1"/>
</dbReference>
<dbReference type="Pfam" id="PF00480">
    <property type="entry name" value="ROK"/>
    <property type="match status" value="1"/>
</dbReference>
<evidence type="ECO:0000256" key="1">
    <source>
        <dbReference type="ARBA" id="ARBA00006479"/>
    </source>
</evidence>
<keyword evidence="3" id="KW-1185">Reference proteome</keyword>
<dbReference type="InterPro" id="IPR043129">
    <property type="entry name" value="ATPase_NBD"/>
</dbReference>
<dbReference type="PANTHER" id="PTHR18964:SF149">
    <property type="entry name" value="BIFUNCTIONAL UDP-N-ACETYLGLUCOSAMINE 2-EPIMERASE_N-ACETYLMANNOSAMINE KINASE"/>
    <property type="match status" value="1"/>
</dbReference>
<dbReference type="InterPro" id="IPR000600">
    <property type="entry name" value="ROK"/>
</dbReference>
<dbReference type="Gene3D" id="3.30.420.40">
    <property type="match status" value="2"/>
</dbReference>
<dbReference type="Proteomes" id="UP000565715">
    <property type="component" value="Unassembled WGS sequence"/>
</dbReference>
<dbReference type="AlphaFoldDB" id="A0A846XN12"/>
<proteinExistence type="inferred from homology"/>
<organism evidence="2 3">
    <name type="scientific">Nocardia speluncae</name>
    <dbReference type="NCBI Taxonomy" id="419477"/>
    <lineage>
        <taxon>Bacteria</taxon>
        <taxon>Bacillati</taxon>
        <taxon>Actinomycetota</taxon>
        <taxon>Actinomycetes</taxon>
        <taxon>Mycobacteriales</taxon>
        <taxon>Nocardiaceae</taxon>
        <taxon>Nocardia</taxon>
    </lineage>
</organism>
<dbReference type="CDD" id="cd23763">
    <property type="entry name" value="ASKHA_ATPase_ROK"/>
    <property type="match status" value="1"/>
</dbReference>
<accession>A0A846XN12</accession>
<dbReference type="SUPFAM" id="SSF53067">
    <property type="entry name" value="Actin-like ATPase domain"/>
    <property type="match status" value="1"/>
</dbReference>
<name>A0A846XN12_9NOCA</name>
<reference evidence="2 3" key="1">
    <citation type="submission" date="2020-04" db="EMBL/GenBank/DDBJ databases">
        <title>MicrobeNet Type strains.</title>
        <authorList>
            <person name="Nicholson A.C."/>
        </authorList>
    </citation>
    <scope>NUCLEOTIDE SEQUENCE [LARGE SCALE GENOMIC DNA]</scope>
    <source>
        <strain evidence="2 3">DSM 45078</strain>
    </source>
</reference>